<dbReference type="SUPFAM" id="SSF46785">
    <property type="entry name" value="Winged helix' DNA-binding domain"/>
    <property type="match status" value="1"/>
</dbReference>
<dbReference type="Gene3D" id="1.10.10.10">
    <property type="entry name" value="Winged helix-like DNA-binding domain superfamily/Winged helix DNA-binding domain"/>
    <property type="match status" value="1"/>
</dbReference>
<dbReference type="CDD" id="cd00090">
    <property type="entry name" value="HTH_ARSR"/>
    <property type="match status" value="1"/>
</dbReference>
<dbReference type="InterPro" id="IPR036390">
    <property type="entry name" value="WH_DNA-bd_sf"/>
</dbReference>
<dbReference type="EMBL" id="JBDPZD010000002">
    <property type="protein sequence ID" value="MEO3691468.1"/>
    <property type="molecule type" value="Genomic_DNA"/>
</dbReference>
<evidence type="ECO:0000259" key="1">
    <source>
        <dbReference type="PROSITE" id="PS50987"/>
    </source>
</evidence>
<proteinExistence type="predicted"/>
<organism evidence="2 3">
    <name type="scientific">Roseateles paludis</name>
    <dbReference type="NCBI Taxonomy" id="3145238"/>
    <lineage>
        <taxon>Bacteria</taxon>
        <taxon>Pseudomonadati</taxon>
        <taxon>Pseudomonadota</taxon>
        <taxon>Betaproteobacteria</taxon>
        <taxon>Burkholderiales</taxon>
        <taxon>Sphaerotilaceae</taxon>
        <taxon>Roseateles</taxon>
    </lineage>
</organism>
<dbReference type="InterPro" id="IPR001845">
    <property type="entry name" value="HTH_ArsR_DNA-bd_dom"/>
</dbReference>
<reference evidence="2 3" key="1">
    <citation type="submission" date="2024-05" db="EMBL/GenBank/DDBJ databases">
        <title>Roseateles sp. DJS-2-20 16S ribosomal RNA gene Genome sequencing and assembly.</title>
        <authorList>
            <person name="Woo H."/>
        </authorList>
    </citation>
    <scope>NUCLEOTIDE SEQUENCE [LARGE SCALE GENOMIC DNA]</scope>
    <source>
        <strain evidence="2 3">DJS-2-20</strain>
    </source>
</reference>
<dbReference type="RefSeq" id="WP_347704290.1">
    <property type="nucleotide sequence ID" value="NZ_JBDPZD010000002.1"/>
</dbReference>
<protein>
    <submittedName>
        <fullName evidence="2">Metalloregulator ArsR/SmtB family transcription factor</fullName>
    </submittedName>
</protein>
<dbReference type="PROSITE" id="PS50987">
    <property type="entry name" value="HTH_ARSR_2"/>
    <property type="match status" value="1"/>
</dbReference>
<comment type="caution">
    <text evidence="2">The sequence shown here is derived from an EMBL/GenBank/DDBJ whole genome shotgun (WGS) entry which is preliminary data.</text>
</comment>
<sequence>MVEHITPPQLDAVFHALGDATRRQMLARLAEQSEQTVSQLAEPFDMSLAAASKHIKALESAGLVQREVRGRNHLCRLRPAPLADAHAWLSSYQRFWAQRLDVLEALLMNDTSTPHTTTTATKRKGKTQ</sequence>
<name>A0ABV0G163_9BURK</name>
<evidence type="ECO:0000313" key="3">
    <source>
        <dbReference type="Proteomes" id="UP001495147"/>
    </source>
</evidence>
<dbReference type="Pfam" id="PF12840">
    <property type="entry name" value="HTH_20"/>
    <property type="match status" value="1"/>
</dbReference>
<dbReference type="PRINTS" id="PR00778">
    <property type="entry name" value="HTHARSR"/>
</dbReference>
<dbReference type="PANTHER" id="PTHR38600:SF2">
    <property type="entry name" value="SLL0088 PROTEIN"/>
    <property type="match status" value="1"/>
</dbReference>
<dbReference type="SMART" id="SM00418">
    <property type="entry name" value="HTH_ARSR"/>
    <property type="match status" value="1"/>
</dbReference>
<feature type="domain" description="HTH arsR-type" evidence="1">
    <location>
        <begin position="2"/>
        <end position="97"/>
    </location>
</feature>
<dbReference type="NCBIfam" id="NF033788">
    <property type="entry name" value="HTH_metalloreg"/>
    <property type="match status" value="1"/>
</dbReference>
<keyword evidence="3" id="KW-1185">Reference proteome</keyword>
<dbReference type="InterPro" id="IPR036388">
    <property type="entry name" value="WH-like_DNA-bd_sf"/>
</dbReference>
<evidence type="ECO:0000313" key="2">
    <source>
        <dbReference type="EMBL" id="MEO3691468.1"/>
    </source>
</evidence>
<dbReference type="Proteomes" id="UP001495147">
    <property type="component" value="Unassembled WGS sequence"/>
</dbReference>
<gene>
    <name evidence="2" type="ORF">ABDJ85_08305</name>
</gene>
<dbReference type="PANTHER" id="PTHR38600">
    <property type="entry name" value="TRANSCRIPTIONAL REGULATORY PROTEIN"/>
    <property type="match status" value="1"/>
</dbReference>
<accession>A0ABV0G163</accession>
<dbReference type="InterPro" id="IPR011991">
    <property type="entry name" value="ArsR-like_HTH"/>
</dbReference>